<organism evidence="2 3">
    <name type="scientific">Oryza sativa subsp. japonica</name>
    <name type="common">Rice</name>
    <dbReference type="NCBI Taxonomy" id="39947"/>
    <lineage>
        <taxon>Eukaryota</taxon>
        <taxon>Viridiplantae</taxon>
        <taxon>Streptophyta</taxon>
        <taxon>Embryophyta</taxon>
        <taxon>Tracheophyta</taxon>
        <taxon>Spermatophyta</taxon>
        <taxon>Magnoliopsida</taxon>
        <taxon>Liliopsida</taxon>
        <taxon>Poales</taxon>
        <taxon>Poaceae</taxon>
        <taxon>BOP clade</taxon>
        <taxon>Oryzoideae</taxon>
        <taxon>Oryzeae</taxon>
        <taxon>Oryzinae</taxon>
        <taxon>Oryza</taxon>
        <taxon>Oryza sativa</taxon>
    </lineage>
</organism>
<reference evidence="3" key="1">
    <citation type="journal article" date="2005" name="Nature">
        <title>The map-based sequence of the rice genome.</title>
        <authorList>
            <consortium name="International rice genome sequencing project (IRGSP)"/>
            <person name="Matsumoto T."/>
            <person name="Wu J."/>
            <person name="Kanamori H."/>
            <person name="Katayose Y."/>
            <person name="Fujisawa M."/>
            <person name="Namiki N."/>
            <person name="Mizuno H."/>
            <person name="Yamamoto K."/>
            <person name="Antonio B.A."/>
            <person name="Baba T."/>
            <person name="Sakata K."/>
            <person name="Nagamura Y."/>
            <person name="Aoki H."/>
            <person name="Arikawa K."/>
            <person name="Arita K."/>
            <person name="Bito T."/>
            <person name="Chiden Y."/>
            <person name="Fujitsuka N."/>
            <person name="Fukunaka R."/>
            <person name="Hamada M."/>
            <person name="Harada C."/>
            <person name="Hayashi A."/>
            <person name="Hijishita S."/>
            <person name="Honda M."/>
            <person name="Hosokawa S."/>
            <person name="Ichikawa Y."/>
            <person name="Idonuma A."/>
            <person name="Iijima M."/>
            <person name="Ikeda M."/>
            <person name="Ikeno M."/>
            <person name="Ito K."/>
            <person name="Ito S."/>
            <person name="Ito T."/>
            <person name="Ito Y."/>
            <person name="Ito Y."/>
            <person name="Iwabuchi A."/>
            <person name="Kamiya K."/>
            <person name="Karasawa W."/>
            <person name="Kurita K."/>
            <person name="Katagiri S."/>
            <person name="Kikuta A."/>
            <person name="Kobayashi H."/>
            <person name="Kobayashi N."/>
            <person name="Machita K."/>
            <person name="Maehara T."/>
            <person name="Masukawa M."/>
            <person name="Mizubayashi T."/>
            <person name="Mukai Y."/>
            <person name="Nagasaki H."/>
            <person name="Nagata Y."/>
            <person name="Naito S."/>
            <person name="Nakashima M."/>
            <person name="Nakama Y."/>
            <person name="Nakamichi Y."/>
            <person name="Nakamura M."/>
            <person name="Meguro A."/>
            <person name="Negishi M."/>
            <person name="Ohta I."/>
            <person name="Ohta T."/>
            <person name="Okamoto M."/>
            <person name="Ono N."/>
            <person name="Saji S."/>
            <person name="Sakaguchi M."/>
            <person name="Sakai K."/>
            <person name="Shibata M."/>
            <person name="Shimokawa T."/>
            <person name="Song J."/>
            <person name="Takazaki Y."/>
            <person name="Terasawa K."/>
            <person name="Tsugane M."/>
            <person name="Tsuji K."/>
            <person name="Ueda S."/>
            <person name="Waki K."/>
            <person name="Yamagata H."/>
            <person name="Yamamoto M."/>
            <person name="Yamamoto S."/>
            <person name="Yamane H."/>
            <person name="Yoshiki S."/>
            <person name="Yoshihara R."/>
            <person name="Yukawa K."/>
            <person name="Zhong H."/>
            <person name="Yano M."/>
            <person name="Yuan Q."/>
            <person name="Ouyang S."/>
            <person name="Liu J."/>
            <person name="Jones K.M."/>
            <person name="Gansberger K."/>
            <person name="Moffat K."/>
            <person name="Hill J."/>
            <person name="Bera J."/>
            <person name="Fadrosh D."/>
            <person name="Jin S."/>
            <person name="Johri S."/>
            <person name="Kim M."/>
            <person name="Overton L."/>
            <person name="Reardon M."/>
            <person name="Tsitrin T."/>
            <person name="Vuong H."/>
            <person name="Weaver B."/>
            <person name="Ciecko A."/>
            <person name="Tallon L."/>
            <person name="Jackson J."/>
            <person name="Pai G."/>
            <person name="Aken S.V."/>
            <person name="Utterback T."/>
            <person name="Reidmuller S."/>
            <person name="Feldblyum T."/>
            <person name="Hsiao J."/>
            <person name="Zismann V."/>
            <person name="Iobst S."/>
            <person name="de Vazeille A.R."/>
            <person name="Buell C.R."/>
            <person name="Ying K."/>
            <person name="Li Y."/>
            <person name="Lu T."/>
            <person name="Huang Y."/>
            <person name="Zhao Q."/>
            <person name="Feng Q."/>
            <person name="Zhang L."/>
            <person name="Zhu J."/>
            <person name="Weng Q."/>
            <person name="Mu J."/>
            <person name="Lu Y."/>
            <person name="Fan D."/>
            <person name="Liu Y."/>
            <person name="Guan J."/>
            <person name="Zhang Y."/>
            <person name="Yu S."/>
            <person name="Liu X."/>
            <person name="Zhang Y."/>
            <person name="Hong G."/>
            <person name="Han B."/>
            <person name="Choisne N."/>
            <person name="Demange N."/>
            <person name="Orjeda G."/>
            <person name="Samain S."/>
            <person name="Cattolico L."/>
            <person name="Pelletier E."/>
            <person name="Couloux A."/>
            <person name="Segurens B."/>
            <person name="Wincker P."/>
            <person name="D'Hont A."/>
            <person name="Scarpelli C."/>
            <person name="Weissenbach J."/>
            <person name="Salanoubat M."/>
            <person name="Quetier F."/>
            <person name="Yu Y."/>
            <person name="Kim H.R."/>
            <person name="Rambo T."/>
            <person name="Currie J."/>
            <person name="Collura K."/>
            <person name="Luo M."/>
            <person name="Yang T."/>
            <person name="Ammiraju J.S.S."/>
            <person name="Engler F."/>
            <person name="Soderlund C."/>
            <person name="Wing R.A."/>
            <person name="Palmer L.E."/>
            <person name="de la Bastide M."/>
            <person name="Spiegel L."/>
            <person name="Nascimento L."/>
            <person name="Zutavern T."/>
            <person name="O'Shaughnessy A."/>
            <person name="Dike S."/>
            <person name="Dedhia N."/>
            <person name="Preston R."/>
            <person name="Balija V."/>
            <person name="McCombie W.R."/>
            <person name="Chow T."/>
            <person name="Chen H."/>
            <person name="Chung M."/>
            <person name="Chen C."/>
            <person name="Shaw J."/>
            <person name="Wu H."/>
            <person name="Hsiao K."/>
            <person name="Chao Y."/>
            <person name="Chu M."/>
            <person name="Cheng C."/>
            <person name="Hour A."/>
            <person name="Lee P."/>
            <person name="Lin S."/>
            <person name="Lin Y."/>
            <person name="Liou J."/>
            <person name="Liu S."/>
            <person name="Hsing Y."/>
            <person name="Raghuvanshi S."/>
            <person name="Mohanty A."/>
            <person name="Bharti A.K."/>
            <person name="Gaur A."/>
            <person name="Gupta V."/>
            <person name="Kumar D."/>
            <person name="Ravi V."/>
            <person name="Vij S."/>
            <person name="Kapur A."/>
            <person name="Khurana P."/>
            <person name="Khurana P."/>
            <person name="Khurana J.P."/>
            <person name="Tyagi A.K."/>
            <person name="Gaikwad K."/>
            <person name="Singh A."/>
            <person name="Dalal V."/>
            <person name="Srivastava S."/>
            <person name="Dixit A."/>
            <person name="Pal A.K."/>
            <person name="Ghazi I.A."/>
            <person name="Yadav M."/>
            <person name="Pandit A."/>
            <person name="Bhargava A."/>
            <person name="Sureshbabu K."/>
            <person name="Batra K."/>
            <person name="Sharma T.R."/>
            <person name="Mohapatra T."/>
            <person name="Singh N.K."/>
            <person name="Messing J."/>
            <person name="Nelson A.B."/>
            <person name="Fuks G."/>
            <person name="Kavchok S."/>
            <person name="Keizer G."/>
            <person name="Linton E."/>
            <person name="Llaca V."/>
            <person name="Song R."/>
            <person name="Tanyolac B."/>
            <person name="Young S."/>
            <person name="Ho-Il K."/>
            <person name="Hahn J.H."/>
            <person name="Sangsakoo G."/>
            <person name="Vanavichit A."/>
            <person name="de Mattos Luiz.A.T."/>
            <person name="Zimmer P.D."/>
            <person name="Malone G."/>
            <person name="Dellagostin O."/>
            <person name="de Oliveira A.C."/>
            <person name="Bevan M."/>
            <person name="Bancroft I."/>
            <person name="Minx P."/>
            <person name="Cordum H."/>
            <person name="Wilson R."/>
            <person name="Cheng Z."/>
            <person name="Jin W."/>
            <person name="Jiang J."/>
            <person name="Leong S.A."/>
            <person name="Iwama H."/>
            <person name="Gojobori T."/>
            <person name="Itoh T."/>
            <person name="Niimura Y."/>
            <person name="Fujii Y."/>
            <person name="Habara T."/>
            <person name="Sakai H."/>
            <person name="Sato Y."/>
            <person name="Wilson G."/>
            <person name="Kumar K."/>
            <person name="McCouch S."/>
            <person name="Juretic N."/>
            <person name="Hoen D."/>
            <person name="Wright S."/>
            <person name="Bruskiewich R."/>
            <person name="Bureau T."/>
            <person name="Miyao A."/>
            <person name="Hirochika H."/>
            <person name="Nishikawa T."/>
            <person name="Kadowaki K."/>
            <person name="Sugiura M."/>
            <person name="Burr B."/>
            <person name="Sasaki T."/>
        </authorList>
    </citation>
    <scope>NUCLEOTIDE SEQUENCE [LARGE SCALE GENOMIC DNA]</scope>
    <source>
        <strain evidence="3">cv. Nipponbare</strain>
    </source>
</reference>
<proteinExistence type="predicted"/>
<evidence type="ECO:0000313" key="2">
    <source>
        <dbReference type="EMBL" id="BAD09918.1"/>
    </source>
</evidence>
<evidence type="ECO:0000313" key="3">
    <source>
        <dbReference type="Proteomes" id="UP000000763"/>
    </source>
</evidence>
<dbReference type="EMBL" id="AP004703">
    <property type="protein sequence ID" value="BAD09918.1"/>
    <property type="molecule type" value="Genomic_DNA"/>
</dbReference>
<gene>
    <name evidence="2" type="primary">P0528B09.33</name>
</gene>
<protein>
    <submittedName>
        <fullName evidence="2">Uncharacterized protein</fullName>
    </submittedName>
</protein>
<accession>Q6Z9E9</accession>
<name>Q6Z9E9_ORYSJ</name>
<sequence length="81" mass="9340">MARWRKEAASVGSEERVGSTGRREKTPGWLDLGMAELKLEAWVQWREMGAWMLMKKGDRNDWLEKEARGIVLRLADHGGWA</sequence>
<evidence type="ECO:0000256" key="1">
    <source>
        <dbReference type="SAM" id="MobiDB-lite"/>
    </source>
</evidence>
<feature type="region of interest" description="Disordered" evidence="1">
    <location>
        <begin position="1"/>
        <end position="26"/>
    </location>
</feature>
<dbReference type="AlphaFoldDB" id="Q6Z9E9"/>
<reference evidence="3" key="2">
    <citation type="journal article" date="2008" name="Nucleic Acids Res.">
        <title>The rice annotation project database (RAP-DB): 2008 update.</title>
        <authorList>
            <consortium name="The rice annotation project (RAP)"/>
        </authorList>
    </citation>
    <scope>GENOME REANNOTATION</scope>
    <source>
        <strain evidence="3">cv. Nipponbare</strain>
    </source>
</reference>
<dbReference type="Proteomes" id="UP000000763">
    <property type="component" value="Chromosome 8"/>
</dbReference>